<comment type="caution">
    <text evidence="1">The sequence shown here is derived from an EMBL/GenBank/DDBJ whole genome shotgun (WGS) entry which is preliminary data.</text>
</comment>
<evidence type="ECO:0000313" key="2">
    <source>
        <dbReference type="Proteomes" id="UP000218896"/>
    </source>
</evidence>
<dbReference type="EMBL" id="NSKD01000002">
    <property type="protein sequence ID" value="PAU81060.1"/>
    <property type="molecule type" value="Genomic_DNA"/>
</dbReference>
<reference evidence="1 2" key="1">
    <citation type="submission" date="2017-08" db="EMBL/GenBank/DDBJ databases">
        <title>Halovibrio sewagensis sp. nov., isolated from wastewater of high salinity.</title>
        <authorList>
            <person name="Dong X."/>
            <person name="Zhang G."/>
        </authorList>
    </citation>
    <scope>NUCLEOTIDE SEQUENCE [LARGE SCALE GENOMIC DNA]</scope>
    <source>
        <strain evidence="1 2">YL5-2</strain>
    </source>
</reference>
<name>A0A2A2F8A9_9GAMM</name>
<dbReference type="AlphaFoldDB" id="A0A2A2F8A9"/>
<sequence>MSKVTNLQSRTYRHQQDLANALARELIDQGGSAIGQAQVTALVAGKLAARAGLDSETYMVFVRELCEAVANEAGVSAESAYNHSSH</sequence>
<proteinExistence type="predicted"/>
<evidence type="ECO:0000313" key="1">
    <source>
        <dbReference type="EMBL" id="PAU81060.1"/>
    </source>
</evidence>
<organism evidence="1 2">
    <name type="scientific">Halovibrio salipaludis</name>
    <dbReference type="NCBI Taxonomy" id="2032626"/>
    <lineage>
        <taxon>Bacteria</taxon>
        <taxon>Pseudomonadati</taxon>
        <taxon>Pseudomonadota</taxon>
        <taxon>Gammaproteobacteria</taxon>
        <taxon>Oceanospirillales</taxon>
        <taxon>Halomonadaceae</taxon>
        <taxon>Halovibrio</taxon>
    </lineage>
</organism>
<gene>
    <name evidence="1" type="ORF">CK501_05720</name>
</gene>
<accession>A0A2A2F8A9</accession>
<dbReference type="Proteomes" id="UP000218896">
    <property type="component" value="Unassembled WGS sequence"/>
</dbReference>
<protein>
    <submittedName>
        <fullName evidence="1">Uncharacterized protein</fullName>
    </submittedName>
</protein>
<keyword evidence="2" id="KW-1185">Reference proteome</keyword>